<keyword evidence="3" id="KW-1185">Reference proteome</keyword>
<protein>
    <submittedName>
        <fullName evidence="2">Uncharacterized protein</fullName>
    </submittedName>
</protein>
<proteinExistence type="predicted"/>
<evidence type="ECO:0000313" key="3">
    <source>
        <dbReference type="Proteomes" id="UP000198597"/>
    </source>
</evidence>
<evidence type="ECO:0000313" key="2">
    <source>
        <dbReference type="EMBL" id="SDO88747.1"/>
    </source>
</evidence>
<feature type="transmembrane region" description="Helical" evidence="1">
    <location>
        <begin position="12"/>
        <end position="38"/>
    </location>
</feature>
<organism evidence="2 3">
    <name type="scientific">Clostridium gasigenes</name>
    <dbReference type="NCBI Taxonomy" id="94869"/>
    <lineage>
        <taxon>Bacteria</taxon>
        <taxon>Bacillati</taxon>
        <taxon>Bacillota</taxon>
        <taxon>Clostridia</taxon>
        <taxon>Eubacteriales</taxon>
        <taxon>Clostridiaceae</taxon>
        <taxon>Clostridium</taxon>
    </lineage>
</organism>
<reference evidence="2 3" key="1">
    <citation type="submission" date="2016-10" db="EMBL/GenBank/DDBJ databases">
        <authorList>
            <person name="de Groot N.N."/>
        </authorList>
    </citation>
    <scope>NUCLEOTIDE SEQUENCE [LARGE SCALE GENOMIC DNA]</scope>
    <source>
        <strain evidence="2 3">DSM 12272</strain>
    </source>
</reference>
<sequence length="233" mass="27381">MIIKILKKYKYQVLLLFLIISLGLFIAIFLLNTIYYYGNFKLKNLLINFIVFYNFCITSFIYIIKSFFNSLIKESILKIIIIGIISITILNKLKEMKVISSITSLEFKDFKVNIDTKKTKLDEEKKYNETNNNIYNVPEHVLKDQKQEIESLIIDMPFMASIIDSYLNRGLLNIKLNLNLIPYKITLSNLSKIFEYKLRANSVEIIKMRNDIEPIVVDCFKSLLEKGIIYIEN</sequence>
<dbReference type="EMBL" id="FNJM01000001">
    <property type="protein sequence ID" value="SDO88747.1"/>
    <property type="molecule type" value="Genomic_DNA"/>
</dbReference>
<name>A0A1H0N7U0_9CLOT</name>
<dbReference type="AlphaFoldDB" id="A0A1H0N7U0"/>
<keyword evidence="1" id="KW-1133">Transmembrane helix</keyword>
<gene>
    <name evidence="2" type="ORF">SAMN04488529_101727</name>
</gene>
<accession>A0A1H0N7U0</accession>
<feature type="transmembrane region" description="Helical" evidence="1">
    <location>
        <begin position="76"/>
        <end position="93"/>
    </location>
</feature>
<keyword evidence="1" id="KW-0812">Transmembrane</keyword>
<dbReference type="STRING" id="94869.SAMN04488529_101727"/>
<keyword evidence="1" id="KW-0472">Membrane</keyword>
<evidence type="ECO:0000256" key="1">
    <source>
        <dbReference type="SAM" id="Phobius"/>
    </source>
</evidence>
<feature type="transmembrane region" description="Helical" evidence="1">
    <location>
        <begin position="44"/>
        <end position="64"/>
    </location>
</feature>
<dbReference type="Proteomes" id="UP000198597">
    <property type="component" value="Unassembled WGS sequence"/>
</dbReference>